<evidence type="ECO:0008006" key="4">
    <source>
        <dbReference type="Google" id="ProtNLM"/>
    </source>
</evidence>
<evidence type="ECO:0000313" key="2">
    <source>
        <dbReference type="EMBL" id="CAB3804692.1"/>
    </source>
</evidence>
<evidence type="ECO:0000256" key="1">
    <source>
        <dbReference type="SAM" id="Phobius"/>
    </source>
</evidence>
<protein>
    <recommendedName>
        <fullName evidence="4">DUF3311 domain-containing protein</fullName>
    </recommendedName>
</protein>
<keyword evidence="1" id="KW-1133">Transmembrane helix</keyword>
<sequence>MLVLPFVFHAGLMPLANASTLEPFGIPFPLFWQMLATLLSGGVLGLVYAIDCRVDARERGEGVVH</sequence>
<dbReference type="InterPro" id="IPR021741">
    <property type="entry name" value="DUF3311"/>
</dbReference>
<dbReference type="Proteomes" id="UP000494252">
    <property type="component" value="Unassembled WGS sequence"/>
</dbReference>
<name>A0A6J5GQM9_9BURK</name>
<gene>
    <name evidence="2" type="ORF">LMG27177_05724</name>
</gene>
<reference evidence="2 3" key="1">
    <citation type="submission" date="2020-04" db="EMBL/GenBank/DDBJ databases">
        <authorList>
            <person name="De Canck E."/>
        </authorList>
    </citation>
    <scope>NUCLEOTIDE SEQUENCE [LARGE SCALE GENOMIC DNA]</scope>
    <source>
        <strain evidence="2 3">LMG 27177</strain>
    </source>
</reference>
<keyword evidence="1" id="KW-0472">Membrane</keyword>
<keyword evidence="3" id="KW-1185">Reference proteome</keyword>
<keyword evidence="1" id="KW-0812">Transmembrane</keyword>
<dbReference type="AlphaFoldDB" id="A0A6J5GQM9"/>
<accession>A0A6J5GQM9</accession>
<evidence type="ECO:0000313" key="3">
    <source>
        <dbReference type="Proteomes" id="UP000494252"/>
    </source>
</evidence>
<feature type="transmembrane region" description="Helical" evidence="1">
    <location>
        <begin position="28"/>
        <end position="50"/>
    </location>
</feature>
<dbReference type="Pfam" id="PF11755">
    <property type="entry name" value="DUF3311"/>
    <property type="match status" value="1"/>
</dbReference>
<dbReference type="EMBL" id="CADIKI010000020">
    <property type="protein sequence ID" value="CAB3804692.1"/>
    <property type="molecule type" value="Genomic_DNA"/>
</dbReference>
<proteinExistence type="predicted"/>
<organism evidence="2 3">
    <name type="scientific">Paraburkholderia fynbosensis</name>
    <dbReference type="NCBI Taxonomy" id="1200993"/>
    <lineage>
        <taxon>Bacteria</taxon>
        <taxon>Pseudomonadati</taxon>
        <taxon>Pseudomonadota</taxon>
        <taxon>Betaproteobacteria</taxon>
        <taxon>Burkholderiales</taxon>
        <taxon>Burkholderiaceae</taxon>
        <taxon>Paraburkholderia</taxon>
    </lineage>
</organism>